<dbReference type="FunFam" id="2.30.30.140:FF:000022">
    <property type="entry name" value="Hydrogenase assembly chaperone HybG"/>
    <property type="match status" value="1"/>
</dbReference>
<gene>
    <name evidence="2" type="primary">hybG</name>
    <name evidence="2" type="ORF">ERS008476_04120</name>
</gene>
<dbReference type="SUPFAM" id="SSF159127">
    <property type="entry name" value="HupF/HypC-like"/>
    <property type="match status" value="1"/>
</dbReference>
<dbReference type="Proteomes" id="UP000043316">
    <property type="component" value="Unassembled WGS sequence"/>
</dbReference>
<accession>A0A0H5M0W6</accession>
<dbReference type="PRINTS" id="PR00445">
    <property type="entry name" value="HUPFHYPC"/>
</dbReference>
<reference evidence="3" key="1">
    <citation type="submission" date="2015-03" db="EMBL/GenBank/DDBJ databases">
        <authorList>
            <consortium name="Pathogen Informatics"/>
        </authorList>
    </citation>
    <scope>NUCLEOTIDE SEQUENCE [LARGE SCALE GENOMIC DNA]</scope>
    <source>
        <strain evidence="3">R148</strain>
    </source>
</reference>
<dbReference type="GO" id="GO:0005506">
    <property type="term" value="F:iron ion binding"/>
    <property type="evidence" value="ECO:0007669"/>
    <property type="project" value="TreeGrafter"/>
</dbReference>
<dbReference type="NCBIfam" id="NF007721">
    <property type="entry name" value="PRK10413.1"/>
    <property type="match status" value="1"/>
</dbReference>
<sequence>MAGMAGGAAMCLGVPGKIVAVGDDIHQLAWVEVSGVKREINIALVCDESPAALLGQWVLVHVGFAMSLLDEEEAQQTLAALEHMEAVGLDLDERASGANDALR</sequence>
<dbReference type="GO" id="GO:1902670">
    <property type="term" value="F:carbon dioxide binding"/>
    <property type="evidence" value="ECO:0007669"/>
    <property type="project" value="TreeGrafter"/>
</dbReference>
<dbReference type="PANTHER" id="PTHR35177">
    <property type="entry name" value="HYDROGENASE MATURATION FACTOR HYBG"/>
    <property type="match status" value="1"/>
</dbReference>
<comment type="similarity">
    <text evidence="1">Belongs to the HupF/HypC family.</text>
</comment>
<dbReference type="GO" id="GO:0051604">
    <property type="term" value="P:protein maturation"/>
    <property type="evidence" value="ECO:0007669"/>
    <property type="project" value="TreeGrafter"/>
</dbReference>
<evidence type="ECO:0000313" key="3">
    <source>
        <dbReference type="Proteomes" id="UP000043316"/>
    </source>
</evidence>
<dbReference type="PANTHER" id="PTHR35177:SF2">
    <property type="entry name" value="HYDROGENASE MATURATION FACTOR HYBG"/>
    <property type="match status" value="1"/>
</dbReference>
<dbReference type="EMBL" id="CWJI01000021">
    <property type="protein sequence ID" value="CRY57073.1"/>
    <property type="molecule type" value="Genomic_DNA"/>
</dbReference>
<evidence type="ECO:0000313" key="2">
    <source>
        <dbReference type="EMBL" id="CRY57073.1"/>
    </source>
</evidence>
<dbReference type="InterPro" id="IPR001109">
    <property type="entry name" value="Hydrogenase_HupF/HypC"/>
</dbReference>
<dbReference type="Gene3D" id="2.30.30.140">
    <property type="match status" value="1"/>
</dbReference>
<proteinExistence type="inferred from homology"/>
<name>A0A0H5M0W6_YERIN</name>
<organism evidence="2 3">
    <name type="scientific">Yersinia intermedia</name>
    <dbReference type="NCBI Taxonomy" id="631"/>
    <lineage>
        <taxon>Bacteria</taxon>
        <taxon>Pseudomonadati</taxon>
        <taxon>Pseudomonadota</taxon>
        <taxon>Gammaproteobacteria</taxon>
        <taxon>Enterobacterales</taxon>
        <taxon>Yersiniaceae</taxon>
        <taxon>Yersinia</taxon>
    </lineage>
</organism>
<evidence type="ECO:0000256" key="1">
    <source>
        <dbReference type="ARBA" id="ARBA00006018"/>
    </source>
</evidence>
<dbReference type="NCBIfam" id="TIGR00074">
    <property type="entry name" value="hypC_hupF"/>
    <property type="match status" value="1"/>
</dbReference>
<dbReference type="Pfam" id="PF01455">
    <property type="entry name" value="HupF_HypC"/>
    <property type="match status" value="1"/>
</dbReference>
<dbReference type="AlphaFoldDB" id="A0A0H5M0W6"/>
<protein>
    <submittedName>
        <fullName evidence="2">Hydrogenase 2 accessory protein HypG</fullName>
    </submittedName>
</protein>